<dbReference type="InterPro" id="IPR036366">
    <property type="entry name" value="PGBDSf"/>
</dbReference>
<evidence type="ECO:0000256" key="7">
    <source>
        <dbReference type="SAM" id="Phobius"/>
    </source>
</evidence>
<keyword evidence="3 5" id="KW-0378">Hydrolase</keyword>
<dbReference type="CDD" id="cd07560">
    <property type="entry name" value="Peptidase_S41_CPP"/>
    <property type="match status" value="1"/>
</dbReference>
<sequence length="491" mass="53858">MMYDQEEVRRQRQKQNEPETKPDKGKIPPKAKLVLMMVAILVVGVTAGYFMHGNLSGSNALDNGELSRFKSVYETIESQWVNTTDNPDLDLETAAIEGFLNNLGDPHTNYFTIEGAQAFTDSMSGSYAGIGVAYRPLSSGALVTEVYGESPSAGILEMGDIIVAAEGHSLEGLTSEEMANLIRGEAGTEITLTIKRDGKTMDVVITRQNLDSSVSYSVDEVDGVTFGYMKITTFGDTTAETVKEGLESFKNQGIEQIVLDLRSNGGGYLTAVRDMLSYFIPEGELLFTLEEKSGPALEYTSDDSEKYTFRAGYVLVDSQTASASEVMAGCLQQKLGYQLVGTTTYGKGTAQTQRVLTDMSSYKYTYAKWNLPDGTNINGVGLTPDIAVESAHLYDFMTFELSSPLQYDSVSTEVAYMQMMLNTIGYDCGREDGYFSQETETALRQFESDQGLSVDGAFSQEDNEILQAALVLYLNNKNNDVVYQTAVEEMK</sequence>
<evidence type="ECO:0000256" key="3">
    <source>
        <dbReference type="ARBA" id="ARBA00022801"/>
    </source>
</evidence>
<dbReference type="CDD" id="cd06782">
    <property type="entry name" value="cpPDZ_CPP-like"/>
    <property type="match status" value="1"/>
</dbReference>
<name>A0A9D1HMQ1_9FIRM</name>
<keyword evidence="7" id="KW-0812">Transmembrane</keyword>
<evidence type="ECO:0000256" key="4">
    <source>
        <dbReference type="ARBA" id="ARBA00022825"/>
    </source>
</evidence>
<evidence type="ECO:0000313" key="9">
    <source>
        <dbReference type="EMBL" id="HIU13266.1"/>
    </source>
</evidence>
<dbReference type="SUPFAM" id="SSF52096">
    <property type="entry name" value="ClpP/crotonase"/>
    <property type="match status" value="1"/>
</dbReference>
<dbReference type="InterPro" id="IPR004447">
    <property type="entry name" value="Peptidase_S41A"/>
</dbReference>
<dbReference type="GO" id="GO:0030288">
    <property type="term" value="C:outer membrane-bounded periplasmic space"/>
    <property type="evidence" value="ECO:0007669"/>
    <property type="project" value="TreeGrafter"/>
</dbReference>
<feature type="region of interest" description="Disordered" evidence="6">
    <location>
        <begin position="1"/>
        <end position="27"/>
    </location>
</feature>
<dbReference type="SMART" id="SM00245">
    <property type="entry name" value="TSPc"/>
    <property type="match status" value="1"/>
</dbReference>
<dbReference type="Pfam" id="PF01471">
    <property type="entry name" value="PG_binding_1"/>
    <property type="match status" value="1"/>
</dbReference>
<keyword evidence="7" id="KW-0472">Membrane</keyword>
<evidence type="ECO:0000313" key="10">
    <source>
        <dbReference type="Proteomes" id="UP000824175"/>
    </source>
</evidence>
<organism evidence="9 10">
    <name type="scientific">Candidatus Fimiplasma intestinipullorum</name>
    <dbReference type="NCBI Taxonomy" id="2840825"/>
    <lineage>
        <taxon>Bacteria</taxon>
        <taxon>Bacillati</taxon>
        <taxon>Bacillota</taxon>
        <taxon>Clostridia</taxon>
        <taxon>Eubacteriales</taxon>
        <taxon>Candidatus Fimiplasma</taxon>
    </lineage>
</organism>
<keyword evidence="2 5" id="KW-0645">Protease</keyword>
<gene>
    <name evidence="9" type="ORF">IAD15_04270</name>
</gene>
<dbReference type="PANTHER" id="PTHR32060">
    <property type="entry name" value="TAIL-SPECIFIC PROTEASE"/>
    <property type="match status" value="1"/>
</dbReference>
<dbReference type="EMBL" id="DVMJ01000034">
    <property type="protein sequence ID" value="HIU13266.1"/>
    <property type="molecule type" value="Genomic_DNA"/>
</dbReference>
<evidence type="ECO:0000256" key="6">
    <source>
        <dbReference type="SAM" id="MobiDB-lite"/>
    </source>
</evidence>
<dbReference type="GO" id="GO:0007165">
    <property type="term" value="P:signal transduction"/>
    <property type="evidence" value="ECO:0007669"/>
    <property type="project" value="TreeGrafter"/>
</dbReference>
<dbReference type="InterPro" id="IPR001478">
    <property type="entry name" value="PDZ"/>
</dbReference>
<dbReference type="SUPFAM" id="SSF50156">
    <property type="entry name" value="PDZ domain-like"/>
    <property type="match status" value="1"/>
</dbReference>
<keyword evidence="7" id="KW-1133">Transmembrane helix</keyword>
<keyword evidence="4 5" id="KW-0720">Serine protease</keyword>
<evidence type="ECO:0000256" key="5">
    <source>
        <dbReference type="RuleBase" id="RU004404"/>
    </source>
</evidence>
<feature type="transmembrane region" description="Helical" evidence="7">
    <location>
        <begin position="33"/>
        <end position="51"/>
    </location>
</feature>
<dbReference type="Gene3D" id="1.10.101.10">
    <property type="entry name" value="PGBD-like superfamily/PGBD"/>
    <property type="match status" value="1"/>
</dbReference>
<dbReference type="NCBIfam" id="TIGR00225">
    <property type="entry name" value="prc"/>
    <property type="match status" value="1"/>
</dbReference>
<dbReference type="InterPro" id="IPR002477">
    <property type="entry name" value="Peptidoglycan-bd-like"/>
</dbReference>
<proteinExistence type="inferred from homology"/>
<dbReference type="GO" id="GO:0006508">
    <property type="term" value="P:proteolysis"/>
    <property type="evidence" value="ECO:0007669"/>
    <property type="project" value="UniProtKB-KW"/>
</dbReference>
<dbReference type="GO" id="GO:0008236">
    <property type="term" value="F:serine-type peptidase activity"/>
    <property type="evidence" value="ECO:0007669"/>
    <property type="project" value="UniProtKB-KW"/>
</dbReference>
<dbReference type="Gene3D" id="2.30.42.10">
    <property type="match status" value="1"/>
</dbReference>
<feature type="domain" description="PDZ" evidence="8">
    <location>
        <begin position="116"/>
        <end position="183"/>
    </location>
</feature>
<dbReference type="PANTHER" id="PTHR32060:SF30">
    <property type="entry name" value="CARBOXY-TERMINAL PROCESSING PROTEASE CTPA"/>
    <property type="match status" value="1"/>
</dbReference>
<dbReference type="Proteomes" id="UP000824175">
    <property type="component" value="Unassembled WGS sequence"/>
</dbReference>
<comment type="similarity">
    <text evidence="1 5">Belongs to the peptidase S41A family.</text>
</comment>
<dbReference type="AlphaFoldDB" id="A0A9D1HMQ1"/>
<dbReference type="InterPro" id="IPR029045">
    <property type="entry name" value="ClpP/crotonase-like_dom_sf"/>
</dbReference>
<reference evidence="9" key="1">
    <citation type="submission" date="2020-10" db="EMBL/GenBank/DDBJ databases">
        <authorList>
            <person name="Gilroy R."/>
        </authorList>
    </citation>
    <scope>NUCLEOTIDE SEQUENCE</scope>
    <source>
        <strain evidence="9">CHK195-11698</strain>
    </source>
</reference>
<dbReference type="GO" id="GO:0004175">
    <property type="term" value="F:endopeptidase activity"/>
    <property type="evidence" value="ECO:0007669"/>
    <property type="project" value="TreeGrafter"/>
</dbReference>
<dbReference type="PROSITE" id="PS50106">
    <property type="entry name" value="PDZ"/>
    <property type="match status" value="1"/>
</dbReference>
<dbReference type="Pfam" id="PF13180">
    <property type="entry name" value="PDZ_2"/>
    <property type="match status" value="1"/>
</dbReference>
<dbReference type="InterPro" id="IPR036034">
    <property type="entry name" value="PDZ_sf"/>
</dbReference>
<evidence type="ECO:0000256" key="2">
    <source>
        <dbReference type="ARBA" id="ARBA00022670"/>
    </source>
</evidence>
<dbReference type="InterPro" id="IPR005151">
    <property type="entry name" value="Tail-specific_protease"/>
</dbReference>
<protein>
    <submittedName>
        <fullName evidence="9">S41 family peptidase</fullName>
    </submittedName>
</protein>
<accession>A0A9D1HMQ1</accession>
<dbReference type="Gene3D" id="3.30.750.44">
    <property type="match status" value="1"/>
</dbReference>
<dbReference type="Pfam" id="PF03572">
    <property type="entry name" value="Peptidase_S41"/>
    <property type="match status" value="1"/>
</dbReference>
<comment type="caution">
    <text evidence="9">The sequence shown here is derived from an EMBL/GenBank/DDBJ whole genome shotgun (WGS) entry which is preliminary data.</text>
</comment>
<dbReference type="Gene3D" id="3.90.226.10">
    <property type="entry name" value="2-enoyl-CoA Hydratase, Chain A, domain 1"/>
    <property type="match status" value="1"/>
</dbReference>
<evidence type="ECO:0000256" key="1">
    <source>
        <dbReference type="ARBA" id="ARBA00009179"/>
    </source>
</evidence>
<evidence type="ECO:0000259" key="8">
    <source>
        <dbReference type="PROSITE" id="PS50106"/>
    </source>
</evidence>
<dbReference type="SUPFAM" id="SSF47090">
    <property type="entry name" value="PGBD-like"/>
    <property type="match status" value="1"/>
</dbReference>
<dbReference type="InterPro" id="IPR036365">
    <property type="entry name" value="PGBD-like_sf"/>
</dbReference>
<dbReference type="SMART" id="SM00228">
    <property type="entry name" value="PDZ"/>
    <property type="match status" value="1"/>
</dbReference>
<reference evidence="9" key="2">
    <citation type="journal article" date="2021" name="PeerJ">
        <title>Extensive microbial diversity within the chicken gut microbiome revealed by metagenomics and culture.</title>
        <authorList>
            <person name="Gilroy R."/>
            <person name="Ravi A."/>
            <person name="Getino M."/>
            <person name="Pursley I."/>
            <person name="Horton D.L."/>
            <person name="Alikhan N.F."/>
            <person name="Baker D."/>
            <person name="Gharbi K."/>
            <person name="Hall N."/>
            <person name="Watson M."/>
            <person name="Adriaenssens E.M."/>
            <person name="Foster-Nyarko E."/>
            <person name="Jarju S."/>
            <person name="Secka A."/>
            <person name="Antonio M."/>
            <person name="Oren A."/>
            <person name="Chaudhuri R.R."/>
            <person name="La Ragione R."/>
            <person name="Hildebrand F."/>
            <person name="Pallen M.J."/>
        </authorList>
    </citation>
    <scope>NUCLEOTIDE SEQUENCE</scope>
    <source>
        <strain evidence="9">CHK195-11698</strain>
    </source>
</reference>
<feature type="compositionally biased region" description="Basic and acidic residues" evidence="6">
    <location>
        <begin position="1"/>
        <end position="26"/>
    </location>
</feature>